<keyword evidence="1" id="KW-0472">Membrane</keyword>
<evidence type="ECO:0000256" key="1">
    <source>
        <dbReference type="SAM" id="Phobius"/>
    </source>
</evidence>
<comment type="caution">
    <text evidence="3">The sequence shown here is derived from an EMBL/GenBank/DDBJ whole genome shotgun (WGS) entry which is preliminary data.</text>
</comment>
<feature type="transmembrane region" description="Helical" evidence="1">
    <location>
        <begin position="48"/>
        <end position="70"/>
    </location>
</feature>
<protein>
    <recommendedName>
        <fullName evidence="2">CAAX prenyl protease 2/Lysostaphin resistance protein A-like domain-containing protein</fullName>
    </recommendedName>
</protein>
<sequence>MKIQKSFFDFIFKIIIAVVCYCITCIIFIFILTKLGVDFKEYVNDLEYLYIVMLVFLFLNSNAEDGGIFMYLKKDFVKSKSLYVITLPIIIALLENIITDISRYIPLYWGGTIINIGSNQAIINLNICTIEYWICFCIFPAFNEEMIFRFFMYRGLLVFLNNCILDNTEIKGDDYYIKKSAFKIISFVSKCINKFKNDLFIEKKDYAVIGWIIVTSALFALGHGTDFSNFYMYFIPGTLFAMLYLKYGLLSAMLCHMMGNYFSPVIGHFIKLILENLLIK</sequence>
<dbReference type="GO" id="GO:0004175">
    <property type="term" value="F:endopeptidase activity"/>
    <property type="evidence" value="ECO:0007669"/>
    <property type="project" value="UniProtKB-ARBA"/>
</dbReference>
<evidence type="ECO:0000259" key="2">
    <source>
        <dbReference type="Pfam" id="PF02517"/>
    </source>
</evidence>
<feature type="transmembrane region" description="Helical" evidence="1">
    <location>
        <begin position="12"/>
        <end position="36"/>
    </location>
</feature>
<organism evidence="3 4">
    <name type="scientific">Clostridium butyricum</name>
    <dbReference type="NCBI Taxonomy" id="1492"/>
    <lineage>
        <taxon>Bacteria</taxon>
        <taxon>Bacillati</taxon>
        <taxon>Bacillota</taxon>
        <taxon>Clostridia</taxon>
        <taxon>Eubacteriales</taxon>
        <taxon>Clostridiaceae</taxon>
        <taxon>Clostridium</taxon>
    </lineage>
</organism>
<dbReference type="InterPro" id="IPR003675">
    <property type="entry name" value="Rce1/LyrA-like_dom"/>
</dbReference>
<reference evidence="3 4" key="1">
    <citation type="submission" date="2016-01" db="EMBL/GenBank/DDBJ databases">
        <title>Characterization of the Clostridium difficile lineages that are prevalent in Hong Kong and China.</title>
        <authorList>
            <person name="Kwok J.S.-L."/>
            <person name="Lam W.-Y."/>
            <person name="Ip M."/>
            <person name="Chan T.-F."/>
            <person name="Hawkey P.M."/>
            <person name="Tsui S.K.-W."/>
        </authorList>
    </citation>
    <scope>NUCLEOTIDE SEQUENCE [LARGE SCALE GENOMIC DNA]</scope>
    <source>
        <strain evidence="3 4">300064</strain>
    </source>
</reference>
<dbReference type="Pfam" id="PF02517">
    <property type="entry name" value="Rce1-like"/>
    <property type="match status" value="1"/>
</dbReference>
<dbReference type="AlphaFoldDB" id="A0A2S7FFK6"/>
<feature type="transmembrane region" description="Helical" evidence="1">
    <location>
        <begin position="82"/>
        <end position="101"/>
    </location>
</feature>
<feature type="transmembrane region" description="Helical" evidence="1">
    <location>
        <begin position="206"/>
        <end position="224"/>
    </location>
</feature>
<feature type="transmembrane region" description="Helical" evidence="1">
    <location>
        <begin position="121"/>
        <end position="142"/>
    </location>
</feature>
<dbReference type="EMBL" id="LRDH01000002">
    <property type="protein sequence ID" value="PPV17741.1"/>
    <property type="molecule type" value="Genomic_DNA"/>
</dbReference>
<gene>
    <name evidence="3" type="ORF">AWN73_06980</name>
</gene>
<feature type="transmembrane region" description="Helical" evidence="1">
    <location>
        <begin position="230"/>
        <end position="249"/>
    </location>
</feature>
<evidence type="ECO:0000313" key="4">
    <source>
        <dbReference type="Proteomes" id="UP000238081"/>
    </source>
</evidence>
<keyword evidence="1" id="KW-0812">Transmembrane</keyword>
<feature type="domain" description="CAAX prenyl protease 2/Lysostaphin resistance protein A-like" evidence="2">
    <location>
        <begin position="132"/>
        <end position="262"/>
    </location>
</feature>
<dbReference type="Proteomes" id="UP000238081">
    <property type="component" value="Unassembled WGS sequence"/>
</dbReference>
<dbReference type="RefSeq" id="WP_052188428.1">
    <property type="nucleotide sequence ID" value="NZ_JSEG01000026.1"/>
</dbReference>
<name>A0A2S7FFK6_CLOBU</name>
<proteinExistence type="predicted"/>
<accession>A0A2S7FFK6</accession>
<keyword evidence="1" id="KW-1133">Transmembrane helix</keyword>
<dbReference type="GO" id="GO:0080120">
    <property type="term" value="P:CAAX-box protein maturation"/>
    <property type="evidence" value="ECO:0007669"/>
    <property type="project" value="UniProtKB-ARBA"/>
</dbReference>
<evidence type="ECO:0000313" key="3">
    <source>
        <dbReference type="EMBL" id="PPV17741.1"/>
    </source>
</evidence>